<feature type="region of interest" description="Disordered" evidence="1">
    <location>
        <begin position="378"/>
        <end position="397"/>
    </location>
</feature>
<dbReference type="RefSeq" id="XP_013395126.1">
    <property type="nucleotide sequence ID" value="XM_013539672.1"/>
</dbReference>
<evidence type="ECO:0000313" key="6">
    <source>
        <dbReference type="RefSeq" id="XP_013395126.1"/>
    </source>
</evidence>
<evidence type="ECO:0000313" key="7">
    <source>
        <dbReference type="RefSeq" id="XP_013395127.1"/>
    </source>
</evidence>
<feature type="region of interest" description="Disordered" evidence="1">
    <location>
        <begin position="251"/>
        <end position="280"/>
    </location>
</feature>
<gene>
    <name evidence="3 4 5 6 7" type="primary">LOC106162384</name>
</gene>
<feature type="compositionally biased region" description="Basic and acidic residues" evidence="1">
    <location>
        <begin position="106"/>
        <end position="117"/>
    </location>
</feature>
<evidence type="ECO:0000313" key="4">
    <source>
        <dbReference type="RefSeq" id="XP_013395124.1"/>
    </source>
</evidence>
<dbReference type="RefSeq" id="XP_013395123.1">
    <property type="nucleotide sequence ID" value="XM_013539669.1"/>
</dbReference>
<accession>A0A1S3IA37</accession>
<evidence type="ECO:0000256" key="1">
    <source>
        <dbReference type="SAM" id="MobiDB-lite"/>
    </source>
</evidence>
<dbReference type="GeneID" id="106162384"/>
<proteinExistence type="predicted"/>
<evidence type="ECO:0000313" key="3">
    <source>
        <dbReference type="RefSeq" id="XP_013395123.1"/>
    </source>
</evidence>
<dbReference type="RefSeq" id="XP_013395125.1">
    <property type="nucleotide sequence ID" value="XM_013539671.1"/>
</dbReference>
<keyword evidence="2" id="KW-1185">Reference proteome</keyword>
<name>A0A1S3IA37_LINAN</name>
<sequence>MSPPNVPSGDNTDDVTGGVGEPEFYDLENEDSYLTAFDKTEQRRRHKYEKRHRRHHQKRVTSSKPQMVPFGARLMDKSSVLNQVQEHNYKLSTVTHSMHQIIRDLRPEHTSHARENAKTPQSKTPRHEMSSKQNVDCVDACKSMTNSARQRQRQTAGVPTDEHAFVDDSAMRTRKEKELERRPYISLVTRAPLSSVNNGVTKQPCDKQIFRTRVQNDVNVSQTKKHATMHASLPSSRHELLVDGRRDNGEYLEPVSSKDRTGVSPSHAQRANGLSTAHRPLPARQGLRRFASETHLNASQHARGEDTPWGCSLRDIQHNTNEASMVSLQSVDSTKSTLTYYGSMMNLSSYENLHRKSSSGMIITDDGLGIERSKTPYGQKTDCSLNSNEGGQSTFSSDSGFHQEYDLGEYLAEEPIYETIRDDDVISYDGGHMTVKPTPPKLPSRNGILKRAVSELSLIDHNAAMPCKDGNFIRFSNDEKSRSRLSLRKLKHSFRTSRVMGRLFKNGAKEQTTNNVSNAHASIPNSQKGAGTSTRNPGIPQCHNTSVSTVVPKENPKEQAKVEQTTPNNRCAPSHREYNNNEKRENGVNLSPKSRDNLYNLLKDKDTRLFFSESLAQERKLRDSPPLNNERYVKSVGLGTIRSSNLNSNFLAFRVPDRVNIMSRSVYC</sequence>
<reference evidence="3 4" key="1">
    <citation type="submission" date="2025-04" db="UniProtKB">
        <authorList>
            <consortium name="RefSeq"/>
        </authorList>
    </citation>
    <scope>IDENTIFICATION</scope>
    <source>
        <tissue evidence="3 4">Gonads</tissue>
    </source>
</reference>
<feature type="compositionally biased region" description="Basic and acidic residues" evidence="1">
    <location>
        <begin position="574"/>
        <end position="586"/>
    </location>
</feature>
<dbReference type="RefSeq" id="XP_013395127.1">
    <property type="nucleotide sequence ID" value="XM_013539673.1"/>
</dbReference>
<feature type="region of interest" description="Disordered" evidence="1">
    <location>
        <begin position="507"/>
        <end position="592"/>
    </location>
</feature>
<feature type="region of interest" description="Disordered" evidence="1">
    <location>
        <begin position="106"/>
        <end position="134"/>
    </location>
</feature>
<dbReference type="RefSeq" id="XP_013395124.1">
    <property type="nucleotide sequence ID" value="XM_013539670.1"/>
</dbReference>
<dbReference type="Proteomes" id="UP000085678">
    <property type="component" value="Unplaced"/>
</dbReference>
<feature type="compositionally biased region" description="Polar residues" evidence="1">
    <location>
        <begin position="509"/>
        <end position="549"/>
    </location>
</feature>
<feature type="region of interest" description="Disordered" evidence="1">
    <location>
        <begin position="1"/>
        <end position="63"/>
    </location>
</feature>
<dbReference type="AlphaFoldDB" id="A0A1S3IA37"/>
<feature type="compositionally biased region" description="Basic residues" evidence="1">
    <location>
        <begin position="42"/>
        <end position="61"/>
    </location>
</feature>
<feature type="compositionally biased region" description="Polar residues" evidence="1">
    <location>
        <begin position="562"/>
        <end position="571"/>
    </location>
</feature>
<protein>
    <submittedName>
        <fullName evidence="3 4">Uncharacterized protein LOC106162384</fullName>
    </submittedName>
</protein>
<evidence type="ECO:0000313" key="2">
    <source>
        <dbReference type="Proteomes" id="UP000085678"/>
    </source>
</evidence>
<organism evidence="2 5">
    <name type="scientific">Lingula anatina</name>
    <name type="common">Brachiopod</name>
    <name type="synonym">Lingula unguis</name>
    <dbReference type="NCBI Taxonomy" id="7574"/>
    <lineage>
        <taxon>Eukaryota</taxon>
        <taxon>Metazoa</taxon>
        <taxon>Spiralia</taxon>
        <taxon>Lophotrochozoa</taxon>
        <taxon>Brachiopoda</taxon>
        <taxon>Linguliformea</taxon>
        <taxon>Lingulata</taxon>
        <taxon>Lingulida</taxon>
        <taxon>Linguloidea</taxon>
        <taxon>Lingulidae</taxon>
        <taxon>Lingula</taxon>
    </lineage>
</organism>
<feature type="compositionally biased region" description="Polar residues" evidence="1">
    <location>
        <begin position="263"/>
        <end position="275"/>
    </location>
</feature>
<dbReference type="KEGG" id="lak:106162384"/>
<evidence type="ECO:0000313" key="5">
    <source>
        <dbReference type="RefSeq" id="XP_013395125.1"/>
    </source>
</evidence>